<feature type="compositionally biased region" description="Basic and acidic residues" evidence="1">
    <location>
        <begin position="34"/>
        <end position="47"/>
    </location>
</feature>
<dbReference type="EMBL" id="KN817548">
    <property type="protein sequence ID" value="KJA22603.1"/>
    <property type="molecule type" value="Genomic_DNA"/>
</dbReference>
<feature type="region of interest" description="Disordered" evidence="1">
    <location>
        <begin position="34"/>
        <end position="72"/>
    </location>
</feature>
<reference evidence="3" key="1">
    <citation type="submission" date="2014-04" db="EMBL/GenBank/DDBJ databases">
        <title>Evolutionary Origins and Diversification of the Mycorrhizal Mutualists.</title>
        <authorList>
            <consortium name="DOE Joint Genome Institute"/>
            <consortium name="Mycorrhizal Genomics Consortium"/>
            <person name="Kohler A."/>
            <person name="Kuo A."/>
            <person name="Nagy L.G."/>
            <person name="Floudas D."/>
            <person name="Copeland A."/>
            <person name="Barry K.W."/>
            <person name="Cichocki N."/>
            <person name="Veneault-Fourrey C."/>
            <person name="LaButti K."/>
            <person name="Lindquist E.A."/>
            <person name="Lipzen A."/>
            <person name="Lundell T."/>
            <person name="Morin E."/>
            <person name="Murat C."/>
            <person name="Riley R."/>
            <person name="Ohm R."/>
            <person name="Sun H."/>
            <person name="Tunlid A."/>
            <person name="Henrissat B."/>
            <person name="Grigoriev I.V."/>
            <person name="Hibbett D.S."/>
            <person name="Martin F."/>
        </authorList>
    </citation>
    <scope>NUCLEOTIDE SEQUENCE [LARGE SCALE GENOMIC DNA]</scope>
    <source>
        <strain evidence="3">FD-334 SS-4</strain>
    </source>
</reference>
<name>A0A0D2MG63_HYPSF</name>
<keyword evidence="3" id="KW-1185">Reference proteome</keyword>
<dbReference type="Proteomes" id="UP000054270">
    <property type="component" value="Unassembled WGS sequence"/>
</dbReference>
<organism evidence="2 3">
    <name type="scientific">Hypholoma sublateritium (strain FD-334 SS-4)</name>
    <dbReference type="NCBI Taxonomy" id="945553"/>
    <lineage>
        <taxon>Eukaryota</taxon>
        <taxon>Fungi</taxon>
        <taxon>Dikarya</taxon>
        <taxon>Basidiomycota</taxon>
        <taxon>Agaricomycotina</taxon>
        <taxon>Agaricomycetes</taxon>
        <taxon>Agaricomycetidae</taxon>
        <taxon>Agaricales</taxon>
        <taxon>Agaricineae</taxon>
        <taxon>Strophariaceae</taxon>
        <taxon>Hypholoma</taxon>
    </lineage>
</organism>
<evidence type="ECO:0000313" key="2">
    <source>
        <dbReference type="EMBL" id="KJA22603.1"/>
    </source>
</evidence>
<evidence type="ECO:0000313" key="3">
    <source>
        <dbReference type="Proteomes" id="UP000054270"/>
    </source>
</evidence>
<sequence length="130" mass="14339">MGLLPIPSMTLIFVSLPSEGMSPFPPAEACLQRFSDDAQRQSRHTDSLPDAPRTRPSPRPSTRSPPTLQTNLTISSGLPLLSRFSSACTSLHIYVARARAPPHHLIALRPLYTTHIHEHNTAQPRTYLPA</sequence>
<dbReference type="AlphaFoldDB" id="A0A0D2MG63"/>
<accession>A0A0D2MG63</accession>
<evidence type="ECO:0000256" key="1">
    <source>
        <dbReference type="SAM" id="MobiDB-lite"/>
    </source>
</evidence>
<proteinExistence type="predicted"/>
<protein>
    <submittedName>
        <fullName evidence="2">Uncharacterized protein</fullName>
    </submittedName>
</protein>
<gene>
    <name evidence="2" type="ORF">HYPSUDRAFT_642422</name>
</gene>